<proteinExistence type="predicted"/>
<name>A0A833SXF8_PHYIN</name>
<accession>A0A833SXF8</accession>
<dbReference type="EMBL" id="WSZM01000128">
    <property type="protein sequence ID" value="KAF4041188.1"/>
    <property type="molecule type" value="Genomic_DNA"/>
</dbReference>
<dbReference type="AlphaFoldDB" id="A0A833SXF8"/>
<evidence type="ECO:0000313" key="1">
    <source>
        <dbReference type="EMBL" id="KAF4041188.1"/>
    </source>
</evidence>
<protein>
    <submittedName>
        <fullName evidence="1">Uncharacterized protein</fullName>
    </submittedName>
</protein>
<keyword evidence="2" id="KW-1185">Reference proteome</keyword>
<gene>
    <name evidence="1" type="ORF">GN244_ATG06535</name>
</gene>
<dbReference type="Proteomes" id="UP000602510">
    <property type="component" value="Unassembled WGS sequence"/>
</dbReference>
<organism evidence="1 2">
    <name type="scientific">Phytophthora infestans</name>
    <name type="common">Potato late blight agent</name>
    <name type="synonym">Botrytis infestans</name>
    <dbReference type="NCBI Taxonomy" id="4787"/>
    <lineage>
        <taxon>Eukaryota</taxon>
        <taxon>Sar</taxon>
        <taxon>Stramenopiles</taxon>
        <taxon>Oomycota</taxon>
        <taxon>Peronosporomycetes</taxon>
        <taxon>Peronosporales</taxon>
        <taxon>Peronosporaceae</taxon>
        <taxon>Phytophthora</taxon>
    </lineage>
</organism>
<reference evidence="1" key="1">
    <citation type="submission" date="2020-04" db="EMBL/GenBank/DDBJ databases">
        <title>Hybrid Assembly of Korean Phytophthora infestans isolates.</title>
        <authorList>
            <person name="Prokchorchik M."/>
            <person name="Lee Y."/>
            <person name="Seo J."/>
            <person name="Cho J.-H."/>
            <person name="Park Y.-E."/>
            <person name="Jang D.-C."/>
            <person name="Im J.-S."/>
            <person name="Choi J.-G."/>
            <person name="Park H.-J."/>
            <person name="Lee G.-B."/>
            <person name="Lee Y.-G."/>
            <person name="Hong S.-Y."/>
            <person name="Cho K."/>
            <person name="Sohn K.H."/>
        </authorList>
    </citation>
    <scope>NUCLEOTIDE SEQUENCE</scope>
    <source>
        <strain evidence="1">KR_1_A1</strain>
    </source>
</reference>
<evidence type="ECO:0000313" key="2">
    <source>
        <dbReference type="Proteomes" id="UP000602510"/>
    </source>
</evidence>
<sequence>MTVCCNKNDTDEYSKAGTYCDTGEFSDATEYDDSFPANDGADVYDGADVTEYGDSFDEYDRMSGGRNCGQAGRRSCHERTVLTKCGIWRLTVLKDSKYVPSVSEFEGYGERPDGMRPETVSL</sequence>
<comment type="caution">
    <text evidence="1">The sequence shown here is derived from an EMBL/GenBank/DDBJ whole genome shotgun (WGS) entry which is preliminary data.</text>
</comment>